<dbReference type="GO" id="GO:0009897">
    <property type="term" value="C:external side of plasma membrane"/>
    <property type="evidence" value="ECO:0007669"/>
    <property type="project" value="TreeGrafter"/>
</dbReference>
<evidence type="ECO:0000256" key="4">
    <source>
        <dbReference type="ARBA" id="ARBA00022989"/>
    </source>
</evidence>
<dbReference type="AlphaFoldDB" id="A0A9Q1D1A1"/>
<evidence type="ECO:0000256" key="1">
    <source>
        <dbReference type="ARBA" id="ARBA00004479"/>
    </source>
</evidence>
<keyword evidence="3" id="KW-0732">Signal</keyword>
<keyword evidence="5 9" id="KW-0472">Membrane</keyword>
<accession>A0A9Q1D1A1</accession>
<evidence type="ECO:0008006" key="12">
    <source>
        <dbReference type="Google" id="ProtNLM"/>
    </source>
</evidence>
<evidence type="ECO:0000256" key="2">
    <source>
        <dbReference type="ARBA" id="ARBA00022692"/>
    </source>
</evidence>
<keyword evidence="8" id="KW-0393">Immunoglobulin domain</keyword>
<keyword evidence="7" id="KW-0325">Glycoprotein</keyword>
<organism evidence="10 11">
    <name type="scientific">Conger conger</name>
    <name type="common">Conger eel</name>
    <name type="synonym">Muraena conger</name>
    <dbReference type="NCBI Taxonomy" id="82655"/>
    <lineage>
        <taxon>Eukaryota</taxon>
        <taxon>Metazoa</taxon>
        <taxon>Chordata</taxon>
        <taxon>Craniata</taxon>
        <taxon>Vertebrata</taxon>
        <taxon>Euteleostomi</taxon>
        <taxon>Actinopterygii</taxon>
        <taxon>Neopterygii</taxon>
        <taxon>Teleostei</taxon>
        <taxon>Anguilliformes</taxon>
        <taxon>Congridae</taxon>
        <taxon>Conger</taxon>
    </lineage>
</organism>
<dbReference type="SUPFAM" id="SSF48726">
    <property type="entry name" value="Immunoglobulin"/>
    <property type="match status" value="1"/>
</dbReference>
<keyword evidence="4 9" id="KW-1133">Transmembrane helix</keyword>
<evidence type="ECO:0000313" key="10">
    <source>
        <dbReference type="EMBL" id="KAJ8255836.1"/>
    </source>
</evidence>
<dbReference type="InterPro" id="IPR013783">
    <property type="entry name" value="Ig-like_fold"/>
</dbReference>
<dbReference type="Gene3D" id="2.60.40.10">
    <property type="entry name" value="Immunoglobulins"/>
    <property type="match status" value="1"/>
</dbReference>
<sequence>MRTHAAKVIHATMFLPFHGKPVDMIPRHIVLLLSVLLAVRLSHESDTVSVLQPKTRDVNPDGSATIDCQLQGAQESWKMQVSLSGKNNRKNNRKDCLVFNKAGSIQSSQYDTNQCVWRNSSFNHFQFTLFHLEPGTEDEYVCEFYRTYPVPIQNFLGKGTKLVSGPTPAPMSGTPVPVCPSAYTVPQCPELGPLNWGLVGLAGSLLLCCFMVTCAYIQLRVKQEKDMDASLTYVAMQPPQSHMEHMQNGDAESNTTYMDMRKMQLQGRTSRRDMNYNSQQMTH</sequence>
<dbReference type="GO" id="GO:0042129">
    <property type="term" value="P:regulation of T cell proliferation"/>
    <property type="evidence" value="ECO:0007669"/>
    <property type="project" value="InterPro"/>
</dbReference>
<dbReference type="InterPro" id="IPR040216">
    <property type="entry name" value="CTLA4/CD28"/>
</dbReference>
<evidence type="ECO:0000256" key="9">
    <source>
        <dbReference type="SAM" id="Phobius"/>
    </source>
</evidence>
<dbReference type="GO" id="GO:0050852">
    <property type="term" value="P:T cell receptor signaling pathway"/>
    <property type="evidence" value="ECO:0007669"/>
    <property type="project" value="TreeGrafter"/>
</dbReference>
<dbReference type="OrthoDB" id="8439679at2759"/>
<dbReference type="PANTHER" id="PTHR11494">
    <property type="entry name" value="CYTOTOXIC T-LYMPHOCYTE PROTEIN"/>
    <property type="match status" value="1"/>
</dbReference>
<dbReference type="InterPro" id="IPR036179">
    <property type="entry name" value="Ig-like_dom_sf"/>
</dbReference>
<keyword evidence="11" id="KW-1185">Reference proteome</keyword>
<gene>
    <name evidence="10" type="ORF">COCON_G00197000</name>
</gene>
<proteinExistence type="predicted"/>
<feature type="transmembrane region" description="Helical" evidence="9">
    <location>
        <begin position="196"/>
        <end position="217"/>
    </location>
</feature>
<keyword evidence="6" id="KW-1015">Disulfide bond</keyword>
<comment type="subcellular location">
    <subcellularLocation>
        <location evidence="1">Membrane</location>
        <topology evidence="1">Single-pass type I membrane protein</topology>
    </subcellularLocation>
</comment>
<dbReference type="Proteomes" id="UP001152803">
    <property type="component" value="Unassembled WGS sequence"/>
</dbReference>
<evidence type="ECO:0000256" key="6">
    <source>
        <dbReference type="ARBA" id="ARBA00023157"/>
    </source>
</evidence>
<reference evidence="10" key="1">
    <citation type="journal article" date="2023" name="Science">
        <title>Genome structures resolve the early diversification of teleost fishes.</title>
        <authorList>
            <person name="Parey E."/>
            <person name="Louis A."/>
            <person name="Montfort J."/>
            <person name="Bouchez O."/>
            <person name="Roques C."/>
            <person name="Iampietro C."/>
            <person name="Lluch J."/>
            <person name="Castinel A."/>
            <person name="Donnadieu C."/>
            <person name="Desvignes T."/>
            <person name="Floi Bucao C."/>
            <person name="Jouanno E."/>
            <person name="Wen M."/>
            <person name="Mejri S."/>
            <person name="Dirks R."/>
            <person name="Jansen H."/>
            <person name="Henkel C."/>
            <person name="Chen W.J."/>
            <person name="Zahm M."/>
            <person name="Cabau C."/>
            <person name="Klopp C."/>
            <person name="Thompson A.W."/>
            <person name="Robinson-Rechavi M."/>
            <person name="Braasch I."/>
            <person name="Lecointre G."/>
            <person name="Bobe J."/>
            <person name="Postlethwait J.H."/>
            <person name="Berthelot C."/>
            <person name="Roest Crollius H."/>
            <person name="Guiguen Y."/>
        </authorList>
    </citation>
    <scope>NUCLEOTIDE SEQUENCE</scope>
    <source>
        <strain evidence="10">Concon-B</strain>
    </source>
</reference>
<dbReference type="PANTHER" id="PTHR11494:SF8">
    <property type="entry name" value="CYTOTOXIC T-LYMPHOCYTE PROTEIN 4"/>
    <property type="match status" value="1"/>
</dbReference>
<name>A0A9Q1D1A1_CONCO</name>
<dbReference type="EMBL" id="JAFJMO010000015">
    <property type="protein sequence ID" value="KAJ8255836.1"/>
    <property type="molecule type" value="Genomic_DNA"/>
</dbReference>
<evidence type="ECO:0000256" key="3">
    <source>
        <dbReference type="ARBA" id="ARBA00022729"/>
    </source>
</evidence>
<keyword evidence="2 9" id="KW-0812">Transmembrane</keyword>
<protein>
    <recommendedName>
        <fullName evidence="12">Ig-like domain-containing protein</fullName>
    </recommendedName>
</protein>
<evidence type="ECO:0000313" key="11">
    <source>
        <dbReference type="Proteomes" id="UP001152803"/>
    </source>
</evidence>
<evidence type="ECO:0000256" key="7">
    <source>
        <dbReference type="ARBA" id="ARBA00023180"/>
    </source>
</evidence>
<comment type="caution">
    <text evidence="10">The sequence shown here is derived from an EMBL/GenBank/DDBJ whole genome shotgun (WGS) entry which is preliminary data.</text>
</comment>
<evidence type="ECO:0000256" key="5">
    <source>
        <dbReference type="ARBA" id="ARBA00023136"/>
    </source>
</evidence>
<evidence type="ECO:0000256" key="8">
    <source>
        <dbReference type="ARBA" id="ARBA00023319"/>
    </source>
</evidence>